<keyword evidence="6" id="KW-1185">Reference proteome</keyword>
<feature type="transmembrane region" description="Helical" evidence="1">
    <location>
        <begin position="63"/>
        <end position="84"/>
    </location>
</feature>
<evidence type="ECO:0000256" key="1">
    <source>
        <dbReference type="SAM" id="Phobius"/>
    </source>
</evidence>
<evidence type="ECO:0000313" key="4">
    <source>
        <dbReference type="EMBL" id="QAV20694.1"/>
    </source>
</evidence>
<dbReference type="AlphaFoldDB" id="A0A410X255"/>
<feature type="transmembrane region" description="Helical" evidence="1">
    <location>
        <begin position="91"/>
        <end position="111"/>
    </location>
</feature>
<dbReference type="PANTHER" id="PTHR38034:SF1">
    <property type="entry name" value="INNER MEMBRANE PROTEIN YPJD"/>
    <property type="match status" value="1"/>
</dbReference>
<dbReference type="Proteomes" id="UP000288943">
    <property type="component" value="Chromosome"/>
</dbReference>
<dbReference type="EMBL" id="JAMDMJ010000022">
    <property type="protein sequence ID" value="MCY9597495.1"/>
    <property type="molecule type" value="Genomic_DNA"/>
</dbReference>
<dbReference type="EMBL" id="CP026520">
    <property type="protein sequence ID" value="QAV20694.1"/>
    <property type="molecule type" value="Genomic_DNA"/>
</dbReference>
<proteinExistence type="predicted"/>
<dbReference type="GO" id="GO:0020037">
    <property type="term" value="F:heme binding"/>
    <property type="evidence" value="ECO:0007669"/>
    <property type="project" value="InterPro"/>
</dbReference>
<feature type="transmembrane region" description="Helical" evidence="1">
    <location>
        <begin position="182"/>
        <end position="207"/>
    </location>
</feature>
<keyword evidence="1" id="KW-0472">Membrane</keyword>
<accession>A0A410X255</accession>
<dbReference type="KEGG" id="pchi:PC41400_24630"/>
<keyword evidence="1" id="KW-1133">Transmembrane helix</keyword>
<dbReference type="OrthoDB" id="2417400at2"/>
<evidence type="ECO:0000259" key="2">
    <source>
        <dbReference type="Pfam" id="PF01578"/>
    </source>
</evidence>
<name>A0A410X255_9BACL</name>
<evidence type="ECO:0000313" key="6">
    <source>
        <dbReference type="Proteomes" id="UP001527202"/>
    </source>
</evidence>
<feature type="transmembrane region" description="Helical" evidence="1">
    <location>
        <begin position="6"/>
        <end position="24"/>
    </location>
</feature>
<protein>
    <submittedName>
        <fullName evidence="4">Cytochrome C assembly protein</fullName>
    </submittedName>
    <submittedName>
        <fullName evidence="3">Cytochrome c biogenesis protein</fullName>
    </submittedName>
</protein>
<feature type="transmembrane region" description="Helical" evidence="1">
    <location>
        <begin position="131"/>
        <end position="157"/>
    </location>
</feature>
<dbReference type="InterPro" id="IPR002541">
    <property type="entry name" value="Cyt_c_assembly"/>
</dbReference>
<sequence>MFTRSFLYDAIIYLYALSLLFYFSDVARANRSAKRMGTGLLSFVWVLQTAYLGYNLYEHLGRWVFSMFETLFLFSWVLVTVSLIMSRFFRIELVVFFVNLFGLAVLALNFFSDSNVSPMIDSWNVNDELLFIHVSLAVGSYAAYTISAIFSGMYLFLHRKLKQKSWTNTMKRLPSLEKIERYTYVSVVIGTPLLMLALALGVVWVLIEKNVNVLFDSKVINSLLVLCAYGFYLFQHHSLSMSGPKLAKWNLAAFGIVLLNFILSNVFSGFHNWQQTGVGG</sequence>
<dbReference type="GO" id="GO:0017004">
    <property type="term" value="P:cytochrome complex assembly"/>
    <property type="evidence" value="ECO:0007669"/>
    <property type="project" value="InterPro"/>
</dbReference>
<feature type="transmembrane region" description="Helical" evidence="1">
    <location>
        <begin position="246"/>
        <end position="267"/>
    </location>
</feature>
<dbReference type="InterPro" id="IPR052372">
    <property type="entry name" value="YpjD/HemX"/>
</dbReference>
<feature type="transmembrane region" description="Helical" evidence="1">
    <location>
        <begin position="36"/>
        <end position="57"/>
    </location>
</feature>
<dbReference type="PANTHER" id="PTHR38034">
    <property type="entry name" value="INNER MEMBRANE PROTEIN YPJD"/>
    <property type="match status" value="1"/>
</dbReference>
<feature type="transmembrane region" description="Helical" evidence="1">
    <location>
        <begin position="213"/>
        <end position="234"/>
    </location>
</feature>
<dbReference type="Pfam" id="PF01578">
    <property type="entry name" value="Cytochrom_C_asm"/>
    <property type="match status" value="1"/>
</dbReference>
<dbReference type="GeneID" id="95377982"/>
<dbReference type="Proteomes" id="UP001527202">
    <property type="component" value="Unassembled WGS sequence"/>
</dbReference>
<organism evidence="4 5">
    <name type="scientific">Paenibacillus chitinolyticus</name>
    <dbReference type="NCBI Taxonomy" id="79263"/>
    <lineage>
        <taxon>Bacteria</taxon>
        <taxon>Bacillati</taxon>
        <taxon>Bacillota</taxon>
        <taxon>Bacilli</taxon>
        <taxon>Bacillales</taxon>
        <taxon>Paenibacillaceae</taxon>
        <taxon>Paenibacillus</taxon>
    </lineage>
</organism>
<keyword evidence="1" id="KW-0812">Transmembrane</keyword>
<feature type="domain" description="Cytochrome c assembly protein" evidence="2">
    <location>
        <begin position="67"/>
        <end position="271"/>
    </location>
</feature>
<evidence type="ECO:0000313" key="3">
    <source>
        <dbReference type="EMBL" id="MCY9597495.1"/>
    </source>
</evidence>
<evidence type="ECO:0000313" key="5">
    <source>
        <dbReference type="Proteomes" id="UP000288943"/>
    </source>
</evidence>
<gene>
    <name evidence="3" type="ORF">M5X16_17170</name>
    <name evidence="4" type="ORF">PC41400_24630</name>
</gene>
<reference evidence="4 5" key="1">
    <citation type="submission" date="2018-01" db="EMBL/GenBank/DDBJ databases">
        <title>The whole genome sequencing and assembly of Paenibacillus chitinolyticus KCCM 41400 strain.</title>
        <authorList>
            <person name="Kim J.-Y."/>
            <person name="Park M.-K."/>
            <person name="Lee Y.-J."/>
            <person name="Yi H."/>
            <person name="Bahn Y.-S."/>
            <person name="Kim J.F."/>
            <person name="Lee D.-W."/>
        </authorList>
    </citation>
    <scope>NUCLEOTIDE SEQUENCE [LARGE SCALE GENOMIC DNA]</scope>
    <source>
        <strain evidence="4 5">KCCM 41400</strain>
    </source>
</reference>
<reference evidence="3 6" key="2">
    <citation type="submission" date="2022-05" db="EMBL/GenBank/DDBJ databases">
        <title>Genome Sequencing of Bee-Associated Microbes.</title>
        <authorList>
            <person name="Dunlap C."/>
        </authorList>
    </citation>
    <scope>NUCLEOTIDE SEQUENCE [LARGE SCALE GENOMIC DNA]</scope>
    <source>
        <strain evidence="3 6">NRRL B-23120</strain>
    </source>
</reference>
<dbReference type="RefSeq" id="WP_042230527.1">
    <property type="nucleotide sequence ID" value="NZ_BQWH01000003.1"/>
</dbReference>